<dbReference type="InterPro" id="IPR051448">
    <property type="entry name" value="CdaR-like_regulators"/>
</dbReference>
<name>A0A2Z4U7X7_9FIRM</name>
<gene>
    <name evidence="2" type="ORF">DQQ01_01765</name>
</gene>
<dbReference type="Gene3D" id="1.10.10.2840">
    <property type="entry name" value="PucR C-terminal helix-turn-helix domain"/>
    <property type="match status" value="1"/>
</dbReference>
<feature type="domain" description="PucR C-terminal helix-turn-helix" evidence="1">
    <location>
        <begin position="444"/>
        <end position="500"/>
    </location>
</feature>
<accession>A0A2Z4U7X7</accession>
<dbReference type="EMBL" id="CP030280">
    <property type="protein sequence ID" value="AWY97090.1"/>
    <property type="molecule type" value="Genomic_DNA"/>
</dbReference>
<reference evidence="3" key="1">
    <citation type="submission" date="2018-06" db="EMBL/GenBank/DDBJ databases">
        <title>Description of Blautia argi sp. nov., a new anaerobic isolated from dog feces.</title>
        <authorList>
            <person name="Chang Y.-H."/>
            <person name="Paek J."/>
            <person name="Shin Y."/>
        </authorList>
    </citation>
    <scope>NUCLEOTIDE SEQUENCE [LARGE SCALE GENOMIC DNA]</scope>
    <source>
        <strain evidence="3">KCTC 15426</strain>
    </source>
</reference>
<dbReference type="OrthoDB" id="1969285at2"/>
<evidence type="ECO:0000259" key="1">
    <source>
        <dbReference type="Pfam" id="PF13556"/>
    </source>
</evidence>
<dbReference type="InterPro" id="IPR042070">
    <property type="entry name" value="PucR_C-HTH_sf"/>
</dbReference>
<dbReference type="RefSeq" id="WP_111917923.1">
    <property type="nucleotide sequence ID" value="NZ_CP030280.1"/>
</dbReference>
<sequence>MQLTSILLYQNLKEHFQIADYRLLSKNQPLARPFFLEADKGFKNNHIYLTDAILDLEVFRSIPEDAVLIICQRDETSFLPDGRFSCLLLSCHTSVIHVFNCIQSIFDYYEEWEQQLISVCHQNGSLSDLLEISQPVFNNPLCIMNMDFSLVAHRGLSQLPDSGQIFENDSLRLDYIHALIQDGNFRSEEASPKPFLFPAYLTGHCSLNMRLFLDEKPAYLLSVLENKIPLTDADQYLITILAQHAEYLLNRMHSESSSRSTTLQSIFQSILSDRTADYMGISHLLTNVGWLPEHTYLCSVLQTEGPSSLNGNMVCQFIKNKFSASCSLVFKDHVVTFYNETLLHMEADDIFRELVYFIRDSMLKAGYSRSMCGHMNLRRQYLQGLTALKLGLEIRPQLWIHHFNQIALPYILRQSVKTLPGYMLCYEKLLDLQKSDKVQNTEYMKTLRVYLEHNLNTVQSAKALFIHRSTFLYRLERIKSILETDLEDPDELFYLNLSFRLLEGEDI</sequence>
<organism evidence="2 3">
    <name type="scientific">Blautia argi</name>
    <dbReference type="NCBI Taxonomy" id="1912897"/>
    <lineage>
        <taxon>Bacteria</taxon>
        <taxon>Bacillati</taxon>
        <taxon>Bacillota</taxon>
        <taxon>Clostridia</taxon>
        <taxon>Lachnospirales</taxon>
        <taxon>Lachnospiraceae</taxon>
        <taxon>Blautia</taxon>
    </lineage>
</organism>
<dbReference type="PANTHER" id="PTHR33744:SF1">
    <property type="entry name" value="DNA-BINDING TRANSCRIPTIONAL ACTIVATOR ADER"/>
    <property type="match status" value="1"/>
</dbReference>
<dbReference type="InterPro" id="IPR025736">
    <property type="entry name" value="PucR_C-HTH_dom"/>
</dbReference>
<proteinExistence type="predicted"/>
<dbReference type="Proteomes" id="UP000250003">
    <property type="component" value="Chromosome"/>
</dbReference>
<keyword evidence="3" id="KW-1185">Reference proteome</keyword>
<evidence type="ECO:0000313" key="2">
    <source>
        <dbReference type="EMBL" id="AWY97090.1"/>
    </source>
</evidence>
<dbReference type="Pfam" id="PF13556">
    <property type="entry name" value="HTH_30"/>
    <property type="match status" value="1"/>
</dbReference>
<dbReference type="KEGG" id="blau:DQQ01_01765"/>
<protein>
    <recommendedName>
        <fullName evidence="1">PucR C-terminal helix-turn-helix domain-containing protein</fullName>
    </recommendedName>
</protein>
<dbReference type="PANTHER" id="PTHR33744">
    <property type="entry name" value="CARBOHYDRATE DIACID REGULATOR"/>
    <property type="match status" value="1"/>
</dbReference>
<dbReference type="AlphaFoldDB" id="A0A2Z4U7X7"/>
<evidence type="ECO:0000313" key="3">
    <source>
        <dbReference type="Proteomes" id="UP000250003"/>
    </source>
</evidence>